<evidence type="ECO:0000313" key="1">
    <source>
        <dbReference type="EMBL" id="KAF1924018.1"/>
    </source>
</evidence>
<dbReference type="Proteomes" id="UP000800082">
    <property type="component" value="Unassembled WGS sequence"/>
</dbReference>
<evidence type="ECO:0000313" key="2">
    <source>
        <dbReference type="Proteomes" id="UP000800082"/>
    </source>
</evidence>
<keyword evidence="2" id="KW-1185">Reference proteome</keyword>
<sequence>MTSRTEQTPVTNECGHDEICINNEPTTRLRQTPLCQAHVKRRPIRRHGHGHEGARLLGPRKALLHFVRTETRLIPKMSRSCSGRSRAEQRHRFRARYPKRACPSYLDLVQSIMGCHRHAASIQKGRETGEKGDRIQASGVVVSLLRGDACACGGPGAM</sequence>
<gene>
    <name evidence="1" type="ORF">M421DRAFT_95706</name>
</gene>
<dbReference type="GeneID" id="54355995"/>
<accession>A0A6A5R9Y9</accession>
<dbReference type="EMBL" id="ML978998">
    <property type="protein sequence ID" value="KAF1924018.1"/>
    <property type="molecule type" value="Genomic_DNA"/>
</dbReference>
<organism evidence="1 2">
    <name type="scientific">Didymella exigua CBS 183.55</name>
    <dbReference type="NCBI Taxonomy" id="1150837"/>
    <lineage>
        <taxon>Eukaryota</taxon>
        <taxon>Fungi</taxon>
        <taxon>Dikarya</taxon>
        <taxon>Ascomycota</taxon>
        <taxon>Pezizomycotina</taxon>
        <taxon>Dothideomycetes</taxon>
        <taxon>Pleosporomycetidae</taxon>
        <taxon>Pleosporales</taxon>
        <taxon>Pleosporineae</taxon>
        <taxon>Didymellaceae</taxon>
        <taxon>Didymella</taxon>
    </lineage>
</organism>
<proteinExistence type="predicted"/>
<name>A0A6A5R9Y9_9PLEO</name>
<protein>
    <submittedName>
        <fullName evidence="1">Uncharacterized protein</fullName>
    </submittedName>
</protein>
<dbReference type="AlphaFoldDB" id="A0A6A5R9Y9"/>
<reference evidence="1" key="1">
    <citation type="journal article" date="2020" name="Stud. Mycol.">
        <title>101 Dothideomycetes genomes: a test case for predicting lifestyles and emergence of pathogens.</title>
        <authorList>
            <person name="Haridas S."/>
            <person name="Albert R."/>
            <person name="Binder M."/>
            <person name="Bloem J."/>
            <person name="Labutti K."/>
            <person name="Salamov A."/>
            <person name="Andreopoulos B."/>
            <person name="Baker S."/>
            <person name="Barry K."/>
            <person name="Bills G."/>
            <person name="Bluhm B."/>
            <person name="Cannon C."/>
            <person name="Castanera R."/>
            <person name="Culley D."/>
            <person name="Daum C."/>
            <person name="Ezra D."/>
            <person name="Gonzalez J."/>
            <person name="Henrissat B."/>
            <person name="Kuo A."/>
            <person name="Liang C."/>
            <person name="Lipzen A."/>
            <person name="Lutzoni F."/>
            <person name="Magnuson J."/>
            <person name="Mondo S."/>
            <person name="Nolan M."/>
            <person name="Ohm R."/>
            <person name="Pangilinan J."/>
            <person name="Park H.-J."/>
            <person name="Ramirez L."/>
            <person name="Alfaro M."/>
            <person name="Sun H."/>
            <person name="Tritt A."/>
            <person name="Yoshinaga Y."/>
            <person name="Zwiers L.-H."/>
            <person name="Turgeon B."/>
            <person name="Goodwin S."/>
            <person name="Spatafora J."/>
            <person name="Crous P."/>
            <person name="Grigoriev I."/>
        </authorList>
    </citation>
    <scope>NUCLEOTIDE SEQUENCE</scope>
    <source>
        <strain evidence="1">CBS 183.55</strain>
    </source>
</reference>
<dbReference type="RefSeq" id="XP_033444271.1">
    <property type="nucleotide sequence ID" value="XM_033598328.1"/>
</dbReference>